<dbReference type="InterPro" id="IPR036983">
    <property type="entry name" value="AIM24_sf"/>
</dbReference>
<protein>
    <submittedName>
        <fullName evidence="2">Tryptophan RNA-binding attenuator protein-like protein</fullName>
    </submittedName>
</protein>
<dbReference type="Proteomes" id="UP001146793">
    <property type="component" value="Unassembled WGS sequence"/>
</dbReference>
<dbReference type="InterPro" id="IPR016031">
    <property type="entry name" value="Trp_RNA-bd_attenuator-like_dom"/>
</dbReference>
<dbReference type="InterPro" id="IPR002838">
    <property type="entry name" value="AIM24"/>
</dbReference>
<organism evidence="2 3">
    <name type="scientific">Anaeramoeba flamelloides</name>
    <dbReference type="NCBI Taxonomy" id="1746091"/>
    <lineage>
        <taxon>Eukaryota</taxon>
        <taxon>Metamonada</taxon>
        <taxon>Anaeramoebidae</taxon>
        <taxon>Anaeramoeba</taxon>
    </lineage>
</organism>
<evidence type="ECO:0000313" key="3">
    <source>
        <dbReference type="Proteomes" id="UP001146793"/>
    </source>
</evidence>
<dbReference type="EMBL" id="JANTQA010000029">
    <property type="protein sequence ID" value="KAJ3441830.1"/>
    <property type="molecule type" value="Genomic_DNA"/>
</dbReference>
<sequence>MLTTFFSKTKSRIPTAILSRTLNYQIIGNESQIISFLIEPKESIQFKPNKFLSLSGEMSGFRTTPKEGLFRSTIRSMMGENFWMQNYTNTSNSETELCLQKGQRGNIVPIKFANETDRWTVRRNSFLASTSGVKIRFNYMGLKSKLFTEMGLFHQILQPTRQDDKAFLTLGGSSVIRDLRDGESLIVSGESVVAFDSKIKFDTYRIPGFKNFFFGFKKLHLTKLIGPGKVVLQTYSFQSFINEIISLIPRIHRNVQESVDDDNGFDDDDEDDDNGFGFTKKFKIKWDDEDSKAKNFIKWS</sequence>
<dbReference type="PANTHER" id="PTHR43657">
    <property type="entry name" value="TRYPTOPHAN RNA-BINDING ATTENUATOR PROTEIN-LIKE PROTEIN"/>
    <property type="match status" value="1"/>
</dbReference>
<name>A0AAV7ZKM9_9EUKA</name>
<dbReference type="Pfam" id="PF01987">
    <property type="entry name" value="AIM24"/>
    <property type="match status" value="1"/>
</dbReference>
<dbReference type="SUPFAM" id="SSF51219">
    <property type="entry name" value="TRAP-like"/>
    <property type="match status" value="1"/>
</dbReference>
<evidence type="ECO:0000256" key="1">
    <source>
        <dbReference type="SAM" id="MobiDB-lite"/>
    </source>
</evidence>
<dbReference type="Gene3D" id="3.60.160.10">
    <property type="entry name" value="Mitochondrial biogenesis AIM24"/>
    <property type="match status" value="1"/>
</dbReference>
<dbReference type="AlphaFoldDB" id="A0AAV7ZKM9"/>
<accession>A0AAV7ZKM9</accession>
<reference evidence="2" key="1">
    <citation type="submission" date="2022-08" db="EMBL/GenBank/DDBJ databases">
        <title>Novel sulphate-reducing endosymbionts in the free-living metamonad Anaeramoeba.</title>
        <authorList>
            <person name="Jerlstrom-Hultqvist J."/>
            <person name="Cepicka I."/>
            <person name="Gallot-Lavallee L."/>
            <person name="Salas-Leiva D."/>
            <person name="Curtis B.A."/>
            <person name="Zahonova K."/>
            <person name="Pipaliya S."/>
            <person name="Dacks J."/>
            <person name="Roger A.J."/>
        </authorList>
    </citation>
    <scope>NUCLEOTIDE SEQUENCE</scope>
    <source>
        <strain evidence="2">Busselton2</strain>
    </source>
</reference>
<feature type="compositionally biased region" description="Acidic residues" evidence="1">
    <location>
        <begin position="259"/>
        <end position="274"/>
    </location>
</feature>
<feature type="region of interest" description="Disordered" evidence="1">
    <location>
        <begin position="259"/>
        <end position="278"/>
    </location>
</feature>
<gene>
    <name evidence="2" type="ORF">M0812_13848</name>
</gene>
<dbReference type="PANTHER" id="PTHR43657:SF1">
    <property type="entry name" value="ALTERED INHERITANCE OF MITOCHONDRIA PROTEIN 24, MITOCHONDRIAL"/>
    <property type="match status" value="1"/>
</dbReference>
<evidence type="ECO:0000313" key="2">
    <source>
        <dbReference type="EMBL" id="KAJ3441830.1"/>
    </source>
</evidence>
<proteinExistence type="predicted"/>
<comment type="caution">
    <text evidence="2">The sequence shown here is derived from an EMBL/GenBank/DDBJ whole genome shotgun (WGS) entry which is preliminary data.</text>
</comment>